<organism evidence="2 3">
    <name type="scientific">Kitasatospora terrestris</name>
    <dbReference type="NCBI Taxonomy" id="258051"/>
    <lineage>
        <taxon>Bacteria</taxon>
        <taxon>Bacillati</taxon>
        <taxon>Actinomycetota</taxon>
        <taxon>Actinomycetes</taxon>
        <taxon>Kitasatosporales</taxon>
        <taxon>Streptomycetaceae</taxon>
        <taxon>Kitasatospora</taxon>
    </lineage>
</organism>
<evidence type="ECO:0000313" key="2">
    <source>
        <dbReference type="EMBL" id="GAA4871698.1"/>
    </source>
</evidence>
<reference evidence="3" key="1">
    <citation type="journal article" date="2019" name="Int. J. Syst. Evol. Microbiol.">
        <title>The Global Catalogue of Microorganisms (GCM) 10K type strain sequencing project: providing services to taxonomists for standard genome sequencing and annotation.</title>
        <authorList>
            <consortium name="The Broad Institute Genomics Platform"/>
            <consortium name="The Broad Institute Genome Sequencing Center for Infectious Disease"/>
            <person name="Wu L."/>
            <person name="Ma J."/>
        </authorList>
    </citation>
    <scope>NUCLEOTIDE SEQUENCE [LARGE SCALE GENOMIC DNA]</scope>
    <source>
        <strain evidence="3">JCM 13006</strain>
    </source>
</reference>
<dbReference type="EMBL" id="BAABIS010000001">
    <property type="protein sequence ID" value="GAA4871698.1"/>
    <property type="molecule type" value="Genomic_DNA"/>
</dbReference>
<comment type="caution">
    <text evidence="2">The sequence shown here is derived from an EMBL/GenBank/DDBJ whole genome shotgun (WGS) entry which is preliminary data.</text>
</comment>
<protein>
    <submittedName>
        <fullName evidence="2">Uncharacterized protein</fullName>
    </submittedName>
</protein>
<evidence type="ECO:0000256" key="1">
    <source>
        <dbReference type="SAM" id="MobiDB-lite"/>
    </source>
</evidence>
<dbReference type="Proteomes" id="UP001501752">
    <property type="component" value="Unassembled WGS sequence"/>
</dbReference>
<sequence length="283" mass="29241">MRGGPRRACAPPVALAVAADAADFERLRRHRLFGAADHGAYLRRTERQLRVMRGAGVAVHLRVLEADGYEEFCARRLLAPADPVARAAYAADPELPGEPYVYAGEGLAELLPALLRDHRARAGVAAGCSALLDAVERGGRPQARLAAFLGYAAELCLAVAAGAGEGRFRLELRAEGAGGEPLEAEAGLAELVALIGLRGTAGGRSEPAAREAEAFAVTLAAVLAGPGAGELLLTGSGGADVRGWSLAAGRATPLTTLELRALPPPGPRRPREAFPLPPPPDLA</sequence>
<gene>
    <name evidence="2" type="ORF">GCM10023235_58310</name>
</gene>
<evidence type="ECO:0000313" key="3">
    <source>
        <dbReference type="Proteomes" id="UP001501752"/>
    </source>
</evidence>
<feature type="region of interest" description="Disordered" evidence="1">
    <location>
        <begin position="258"/>
        <end position="283"/>
    </location>
</feature>
<keyword evidence="3" id="KW-1185">Reference proteome</keyword>
<accession>A0ABP9E7S6</accession>
<name>A0ABP9E7S6_9ACTN</name>
<proteinExistence type="predicted"/>